<feature type="transmembrane region" description="Helical" evidence="1">
    <location>
        <begin position="12"/>
        <end position="39"/>
    </location>
</feature>
<keyword evidence="1" id="KW-1133">Transmembrane helix</keyword>
<reference evidence="2 3" key="1">
    <citation type="submission" date="2018-03" db="EMBL/GenBank/DDBJ databases">
        <title>Genomic Encyclopedia of Archaeal and Bacterial Type Strains, Phase II (KMG-II): from individual species to whole genera.</title>
        <authorList>
            <person name="Goeker M."/>
        </authorList>
    </citation>
    <scope>NUCLEOTIDE SEQUENCE [LARGE SCALE GENOMIC DNA]</scope>
    <source>
        <strain evidence="2 3">DSM 100212</strain>
    </source>
</reference>
<evidence type="ECO:0000313" key="2">
    <source>
        <dbReference type="EMBL" id="PRY94044.1"/>
    </source>
</evidence>
<dbReference type="OrthoDB" id="270162at2"/>
<feature type="transmembrane region" description="Helical" evidence="1">
    <location>
        <begin position="181"/>
        <end position="200"/>
    </location>
</feature>
<feature type="transmembrane region" description="Helical" evidence="1">
    <location>
        <begin position="206"/>
        <end position="226"/>
    </location>
</feature>
<feature type="transmembrane region" description="Helical" evidence="1">
    <location>
        <begin position="59"/>
        <end position="82"/>
    </location>
</feature>
<protein>
    <submittedName>
        <fullName evidence="2">Uncharacterized membrane protein YoaK (UPF0700 family)</fullName>
    </submittedName>
</protein>
<dbReference type="EMBL" id="PVTQ01000001">
    <property type="protein sequence ID" value="PRY94044.1"/>
    <property type="molecule type" value="Genomic_DNA"/>
</dbReference>
<gene>
    <name evidence="2" type="ORF">CLV74_101174</name>
</gene>
<feature type="transmembrane region" description="Helical" evidence="1">
    <location>
        <begin position="94"/>
        <end position="114"/>
    </location>
</feature>
<keyword evidence="1" id="KW-0472">Membrane</keyword>
<dbReference type="PANTHER" id="PTHR37314">
    <property type="entry name" value="SLR0142 PROTEIN"/>
    <property type="match status" value="1"/>
</dbReference>
<dbReference type="PANTHER" id="PTHR37314:SF4">
    <property type="entry name" value="UPF0700 TRANSMEMBRANE PROTEIN YOAK"/>
    <property type="match status" value="1"/>
</dbReference>
<evidence type="ECO:0000313" key="3">
    <source>
        <dbReference type="Proteomes" id="UP000238392"/>
    </source>
</evidence>
<dbReference type="InterPro" id="IPR010699">
    <property type="entry name" value="DUF1275"/>
</dbReference>
<accession>A0A2T0X5B2</accession>
<organism evidence="2 3">
    <name type="scientific">Donghicola tyrosinivorans</name>
    <dbReference type="NCBI Taxonomy" id="1652492"/>
    <lineage>
        <taxon>Bacteria</taxon>
        <taxon>Pseudomonadati</taxon>
        <taxon>Pseudomonadota</taxon>
        <taxon>Alphaproteobacteria</taxon>
        <taxon>Rhodobacterales</taxon>
        <taxon>Roseobacteraceae</taxon>
        <taxon>Donghicola</taxon>
    </lineage>
</organism>
<dbReference type="RefSeq" id="WP_106262324.1">
    <property type="nucleotide sequence ID" value="NZ_PVTQ01000001.1"/>
</dbReference>
<proteinExistence type="predicted"/>
<dbReference type="Proteomes" id="UP000238392">
    <property type="component" value="Unassembled WGS sequence"/>
</dbReference>
<evidence type="ECO:0000256" key="1">
    <source>
        <dbReference type="SAM" id="Phobius"/>
    </source>
</evidence>
<name>A0A2T0X5B2_9RHOB</name>
<dbReference type="AlphaFoldDB" id="A0A2T0X5B2"/>
<comment type="caution">
    <text evidence="2">The sequence shown here is derived from an EMBL/GenBank/DDBJ whole genome shotgun (WGS) entry which is preliminary data.</text>
</comment>
<sequence>MLIRTGGARTETLDLSLAGLLSTIAGALNAVGFLVAGTFTANMTGNISAMADTLVVGQVALALSFAGLVAAFITGAVCAGIAVHQGERRGHRAIYAWVICAQALMLLALGAMQLRGGMDQAHLVVSLSFLMGLQNAVTTMISKARVRTTHVSGMATDLGIELSAMTIAGETRREALPKLKLHALSLLCFALGGIGGTLFYGVVGGWLFIVAAAVLLALALSEIWLARRG</sequence>
<keyword evidence="1" id="KW-0812">Transmembrane</keyword>
<keyword evidence="3" id="KW-1185">Reference proteome</keyword>
<dbReference type="Pfam" id="PF06912">
    <property type="entry name" value="DUF1275"/>
    <property type="match status" value="1"/>
</dbReference>
<feature type="transmembrane region" description="Helical" evidence="1">
    <location>
        <begin position="120"/>
        <end position="137"/>
    </location>
</feature>